<gene>
    <name evidence="2" type="ORF">LCGC14_1153470</name>
</gene>
<accession>A0A0F9LUS1</accession>
<dbReference type="EMBL" id="LAZR01005565">
    <property type="protein sequence ID" value="KKM98879.1"/>
    <property type="molecule type" value="Genomic_DNA"/>
</dbReference>
<protein>
    <submittedName>
        <fullName evidence="2">Uncharacterized protein</fullName>
    </submittedName>
</protein>
<evidence type="ECO:0000313" key="2">
    <source>
        <dbReference type="EMBL" id="KKM98879.1"/>
    </source>
</evidence>
<reference evidence="2" key="1">
    <citation type="journal article" date="2015" name="Nature">
        <title>Complex archaea that bridge the gap between prokaryotes and eukaryotes.</title>
        <authorList>
            <person name="Spang A."/>
            <person name="Saw J.H."/>
            <person name="Jorgensen S.L."/>
            <person name="Zaremba-Niedzwiedzka K."/>
            <person name="Martijn J."/>
            <person name="Lind A.E."/>
            <person name="van Eijk R."/>
            <person name="Schleper C."/>
            <person name="Guy L."/>
            <person name="Ettema T.J."/>
        </authorList>
    </citation>
    <scope>NUCLEOTIDE SEQUENCE</scope>
</reference>
<name>A0A0F9LUS1_9ZZZZ</name>
<organism evidence="2">
    <name type="scientific">marine sediment metagenome</name>
    <dbReference type="NCBI Taxonomy" id="412755"/>
    <lineage>
        <taxon>unclassified sequences</taxon>
        <taxon>metagenomes</taxon>
        <taxon>ecological metagenomes</taxon>
    </lineage>
</organism>
<dbReference type="AlphaFoldDB" id="A0A0F9LUS1"/>
<evidence type="ECO:0000256" key="1">
    <source>
        <dbReference type="SAM" id="MobiDB-lite"/>
    </source>
</evidence>
<comment type="caution">
    <text evidence="2">The sequence shown here is derived from an EMBL/GenBank/DDBJ whole genome shotgun (WGS) entry which is preliminary data.</text>
</comment>
<sequence>MTIKWKPSDVDAAYLSARAATTATRGGLRQGLTDFLRGRRNGGQGVALTPRPPQ</sequence>
<proteinExistence type="predicted"/>
<feature type="region of interest" description="Disordered" evidence="1">
    <location>
        <begin position="34"/>
        <end position="54"/>
    </location>
</feature>